<dbReference type="Gene3D" id="3.30.200.20">
    <property type="entry name" value="Phosphorylase Kinase, domain 1"/>
    <property type="match status" value="1"/>
</dbReference>
<evidence type="ECO:0000256" key="3">
    <source>
        <dbReference type="ARBA" id="ARBA00016197"/>
    </source>
</evidence>
<evidence type="ECO:0000256" key="4">
    <source>
        <dbReference type="ARBA" id="ARBA00022946"/>
    </source>
</evidence>
<comment type="similarity">
    <text evidence="2">Belongs to the AIM9 family.</text>
</comment>
<sequence>MTLWLRLPRGCLPHRPFSSRSSIPNGASSGKGLLRVPRPLDPREIYEDTLIRCLRNTEKVQRERRLVFDVEALAEAACEARGARFVQGFEKIGEGQNNRVFLLTLSDSSQLVARLTFGTLFPAHLSNASEAATLSLLHFLGVPVPEVYAWSALHAENAVGAPYMLAERVAGVELSTRLRALRANPGHLISQLVRIRQKLSRTQFSAYGAIYFRPDVPPELRDEPLLAKGSAGEGEEWTDRFRIGPSLHRVFWMGERAGLELDRGPWRDVPTFARSLALAEQTSIRSLARPPLPTSAAYRSGDQSQPLAHLRALRSFLALAPYAQPPEEEARAACLLHPDFHAGNVFVPPEGELDVRGIIDWQGAGVGPLYQQMSTPDFLNPHPLVTSYPSPSSPSLSEAYNLQLAASGPPLSTAQKYNSTLWTALLSAPLEVWPTNLALLRYVLLTVQRTWGEVFAPHYRNARCPVAFSLEEEAEIERQWEERMRVEGVEDEAVKRVGVQLEGWVKVGEWERARERSRRALEEIDVEGFHLLYLLRDKSFNCRPSHADGLLVPDPSAV</sequence>
<reference evidence="8 9" key="1">
    <citation type="journal article" date="2016" name="Mol. Biol. Evol.">
        <title>Comparative Genomics of Early-Diverging Mushroom-Forming Fungi Provides Insights into the Origins of Lignocellulose Decay Capabilities.</title>
        <authorList>
            <person name="Nagy L.G."/>
            <person name="Riley R."/>
            <person name="Tritt A."/>
            <person name="Adam C."/>
            <person name="Daum C."/>
            <person name="Floudas D."/>
            <person name="Sun H."/>
            <person name="Yadav J.S."/>
            <person name="Pangilinan J."/>
            <person name="Larsson K.H."/>
            <person name="Matsuura K."/>
            <person name="Barry K."/>
            <person name="Labutti K."/>
            <person name="Kuo R."/>
            <person name="Ohm R.A."/>
            <person name="Bhattacharya S.S."/>
            <person name="Shirouzu T."/>
            <person name="Yoshinaga Y."/>
            <person name="Martin F.M."/>
            <person name="Grigoriev I.V."/>
            <person name="Hibbett D.S."/>
        </authorList>
    </citation>
    <scope>NUCLEOTIDE SEQUENCE [LARGE SCALE GENOMIC DNA]</scope>
    <source>
        <strain evidence="8 9">TUFC12733</strain>
    </source>
</reference>
<evidence type="ECO:0000259" key="7">
    <source>
        <dbReference type="Pfam" id="PF01636"/>
    </source>
</evidence>
<evidence type="ECO:0000256" key="2">
    <source>
        <dbReference type="ARBA" id="ARBA00005543"/>
    </source>
</evidence>
<evidence type="ECO:0000313" key="8">
    <source>
        <dbReference type="EMBL" id="KZO90357.1"/>
    </source>
</evidence>
<dbReference type="InterPro" id="IPR002575">
    <property type="entry name" value="Aminoglycoside_PTrfase"/>
</dbReference>
<keyword evidence="9" id="KW-1185">Reference proteome</keyword>
<feature type="domain" description="Aminoglycoside phosphotransferase" evidence="7">
    <location>
        <begin position="90"/>
        <end position="370"/>
    </location>
</feature>
<evidence type="ECO:0000256" key="6">
    <source>
        <dbReference type="ARBA" id="ARBA00031849"/>
    </source>
</evidence>
<dbReference type="SUPFAM" id="SSF56112">
    <property type="entry name" value="Protein kinase-like (PK-like)"/>
    <property type="match status" value="1"/>
</dbReference>
<dbReference type="GO" id="GO:0005739">
    <property type="term" value="C:mitochondrion"/>
    <property type="evidence" value="ECO:0007669"/>
    <property type="project" value="UniProtKB-SubCell"/>
</dbReference>
<name>A0A167GAN9_CALVF</name>
<proteinExistence type="inferred from homology"/>
<keyword evidence="5" id="KW-0496">Mitochondrion</keyword>
<gene>
    <name evidence="8" type="ORF">CALVIDRAFT_558743</name>
</gene>
<dbReference type="EMBL" id="KV417344">
    <property type="protein sequence ID" value="KZO90357.1"/>
    <property type="molecule type" value="Genomic_DNA"/>
</dbReference>
<dbReference type="PANTHER" id="PTHR36091:SF1">
    <property type="entry name" value="ALTERED INHERITANCE OF MITOCHONDRIA PROTEIN 9, MITOCHONDRIAL"/>
    <property type="match status" value="1"/>
</dbReference>
<dbReference type="InterPro" id="IPR051035">
    <property type="entry name" value="Mito_inheritance_9"/>
</dbReference>
<dbReference type="AlphaFoldDB" id="A0A167GAN9"/>
<dbReference type="PANTHER" id="PTHR36091">
    <property type="entry name" value="ALTERED INHERITANCE OF MITOCHONDRIA PROTEIN 9, MITOCHONDRIAL"/>
    <property type="match status" value="1"/>
</dbReference>
<comment type="subcellular location">
    <subcellularLocation>
        <location evidence="1">Mitochondrion</location>
    </subcellularLocation>
</comment>
<dbReference type="Proteomes" id="UP000076738">
    <property type="component" value="Unassembled WGS sequence"/>
</dbReference>
<organism evidence="8 9">
    <name type="scientific">Calocera viscosa (strain TUFC12733)</name>
    <dbReference type="NCBI Taxonomy" id="1330018"/>
    <lineage>
        <taxon>Eukaryota</taxon>
        <taxon>Fungi</taxon>
        <taxon>Dikarya</taxon>
        <taxon>Basidiomycota</taxon>
        <taxon>Agaricomycotina</taxon>
        <taxon>Dacrymycetes</taxon>
        <taxon>Dacrymycetales</taxon>
        <taxon>Dacrymycetaceae</taxon>
        <taxon>Calocera</taxon>
    </lineage>
</organism>
<evidence type="ECO:0000256" key="1">
    <source>
        <dbReference type="ARBA" id="ARBA00004173"/>
    </source>
</evidence>
<dbReference type="Gene3D" id="3.90.1200.10">
    <property type="match status" value="1"/>
</dbReference>
<dbReference type="OrthoDB" id="2968323at2759"/>
<accession>A0A167GAN9</accession>
<protein>
    <recommendedName>
        <fullName evidence="3">Altered inheritance of mitochondria protein 9, mitochondrial</fullName>
    </recommendedName>
    <alternativeName>
        <fullName evidence="6">Found in mitochondrial proteome protein 29</fullName>
    </alternativeName>
</protein>
<evidence type="ECO:0000256" key="5">
    <source>
        <dbReference type="ARBA" id="ARBA00023128"/>
    </source>
</evidence>
<evidence type="ECO:0000313" key="9">
    <source>
        <dbReference type="Proteomes" id="UP000076738"/>
    </source>
</evidence>
<keyword evidence="4" id="KW-0809">Transit peptide</keyword>
<dbReference type="Pfam" id="PF01636">
    <property type="entry name" value="APH"/>
    <property type="match status" value="1"/>
</dbReference>
<dbReference type="STRING" id="1330018.A0A167GAN9"/>
<dbReference type="InterPro" id="IPR011009">
    <property type="entry name" value="Kinase-like_dom_sf"/>
</dbReference>